<reference evidence="1" key="1">
    <citation type="submission" date="2018-05" db="EMBL/GenBank/DDBJ databases">
        <authorList>
            <person name="Lanie J.A."/>
            <person name="Ng W.-L."/>
            <person name="Kazmierczak K.M."/>
            <person name="Andrzejewski T.M."/>
            <person name="Davidsen T.M."/>
            <person name="Wayne K.J."/>
            <person name="Tettelin H."/>
            <person name="Glass J.I."/>
            <person name="Rusch D."/>
            <person name="Podicherti R."/>
            <person name="Tsui H.-C.T."/>
            <person name="Winkler M.E."/>
        </authorList>
    </citation>
    <scope>NUCLEOTIDE SEQUENCE</scope>
</reference>
<dbReference type="EMBL" id="UINC01143072">
    <property type="protein sequence ID" value="SVD31785.1"/>
    <property type="molecule type" value="Genomic_DNA"/>
</dbReference>
<gene>
    <name evidence="1" type="ORF">METZ01_LOCUS384639</name>
</gene>
<protein>
    <submittedName>
        <fullName evidence="1">Uncharacterized protein</fullName>
    </submittedName>
</protein>
<organism evidence="1">
    <name type="scientific">marine metagenome</name>
    <dbReference type="NCBI Taxonomy" id="408172"/>
    <lineage>
        <taxon>unclassified sequences</taxon>
        <taxon>metagenomes</taxon>
        <taxon>ecological metagenomes</taxon>
    </lineage>
</organism>
<feature type="non-terminal residue" evidence="1">
    <location>
        <position position="1"/>
    </location>
</feature>
<dbReference type="AlphaFoldDB" id="A0A382UD46"/>
<evidence type="ECO:0000313" key="1">
    <source>
        <dbReference type="EMBL" id="SVD31785.1"/>
    </source>
</evidence>
<accession>A0A382UD46</accession>
<sequence>TTLSTLCLYQAKRLTIIRYLLVTLFRIIILF</sequence>
<feature type="non-terminal residue" evidence="1">
    <location>
        <position position="31"/>
    </location>
</feature>
<proteinExistence type="predicted"/>
<name>A0A382UD46_9ZZZZ</name>